<evidence type="ECO:0000259" key="3">
    <source>
        <dbReference type="Pfam" id="PF07885"/>
    </source>
</evidence>
<dbReference type="KEGG" id="euz:DVS28_a3908"/>
<protein>
    <recommendedName>
        <fullName evidence="3">Potassium channel domain-containing protein</fullName>
    </recommendedName>
</protein>
<dbReference type="SUPFAM" id="SSF81324">
    <property type="entry name" value="Voltage-gated potassium channels"/>
    <property type="match status" value="1"/>
</dbReference>
<feature type="transmembrane region" description="Helical" evidence="2">
    <location>
        <begin position="106"/>
        <end position="125"/>
    </location>
</feature>
<evidence type="ECO:0000313" key="5">
    <source>
        <dbReference type="Proteomes" id="UP000264006"/>
    </source>
</evidence>
<name>A0A346Y283_9ACTN</name>
<dbReference type="EMBL" id="CP031165">
    <property type="protein sequence ID" value="AXV08580.1"/>
    <property type="molecule type" value="Genomic_DNA"/>
</dbReference>
<evidence type="ECO:0000313" key="4">
    <source>
        <dbReference type="EMBL" id="AXV08580.1"/>
    </source>
</evidence>
<dbReference type="Pfam" id="PF07885">
    <property type="entry name" value="Ion_trans_2"/>
    <property type="match status" value="1"/>
</dbReference>
<keyword evidence="2" id="KW-0472">Membrane</keyword>
<dbReference type="Gene3D" id="1.10.287.70">
    <property type="match status" value="1"/>
</dbReference>
<gene>
    <name evidence="4" type="ORF">DVS28_a3908</name>
</gene>
<reference evidence="4 5" key="1">
    <citation type="submission" date="2018-09" db="EMBL/GenBank/DDBJ databases">
        <title>Complete genome sequence of Euzebya sp. DY32-46 isolated from seawater of Pacific Ocean.</title>
        <authorList>
            <person name="Xu L."/>
            <person name="Wu Y.-H."/>
            <person name="Xu X.-W."/>
        </authorList>
    </citation>
    <scope>NUCLEOTIDE SEQUENCE [LARGE SCALE GENOMIC DNA]</scope>
    <source>
        <strain evidence="4 5">DY32-46</strain>
    </source>
</reference>
<dbReference type="AlphaFoldDB" id="A0A346Y283"/>
<accession>A0A346Y283</accession>
<feature type="transmembrane region" description="Helical" evidence="2">
    <location>
        <begin position="131"/>
        <end position="153"/>
    </location>
</feature>
<evidence type="ECO:0000256" key="1">
    <source>
        <dbReference type="SAM" id="MobiDB-lite"/>
    </source>
</evidence>
<organism evidence="4 5">
    <name type="scientific">Euzebya pacifica</name>
    <dbReference type="NCBI Taxonomy" id="1608957"/>
    <lineage>
        <taxon>Bacteria</taxon>
        <taxon>Bacillati</taxon>
        <taxon>Actinomycetota</taxon>
        <taxon>Nitriliruptoria</taxon>
        <taxon>Euzebyales</taxon>
    </lineage>
</organism>
<sequence length="339" mass="36442">MPAAMAYTVAGVLLLVGLLVDVVATTVASGRPGGWVSRRTGRAMWTAIRRAARGHQGVMEIGGLVVVVGLLVQWLVIALAAWWLVLLGTGEVVEATTGRAASAVEALYYAGVTFSTLGNGEYLATSAGGRVVTVVASVSGIVLLTLCITYLVPVISAVSLKRRVAAQITDLGPTPHDVARRLLSEAGTSQQVDVALELSTHIRTLTQQHYSYPVLHYFHSRHRKTALAVALGVLDDALVLVELAQGRDEPPIHLHLLDTAIEGFLDALAHSFIEPADEPPPQPTVEDLRRLVGSDPLPTNTDIDGRYGPRSERRRRLKGFVHDDGWSWDDVARPETTPV</sequence>
<dbReference type="Proteomes" id="UP000264006">
    <property type="component" value="Chromosome"/>
</dbReference>
<feature type="region of interest" description="Disordered" evidence="1">
    <location>
        <begin position="291"/>
        <end position="311"/>
    </location>
</feature>
<keyword evidence="5" id="KW-1185">Reference proteome</keyword>
<keyword evidence="2" id="KW-1133">Transmembrane helix</keyword>
<feature type="transmembrane region" description="Helical" evidence="2">
    <location>
        <begin position="61"/>
        <end position="85"/>
    </location>
</feature>
<dbReference type="InterPro" id="IPR013099">
    <property type="entry name" value="K_chnl_dom"/>
</dbReference>
<keyword evidence="2" id="KW-0812">Transmembrane</keyword>
<dbReference type="OrthoDB" id="3422146at2"/>
<proteinExistence type="predicted"/>
<feature type="domain" description="Potassium channel" evidence="3">
    <location>
        <begin position="82"/>
        <end position="155"/>
    </location>
</feature>
<evidence type="ECO:0000256" key="2">
    <source>
        <dbReference type="SAM" id="Phobius"/>
    </source>
</evidence>